<gene>
    <name evidence="1" type="ORF">O0I10_006270</name>
</gene>
<dbReference type="PANTHER" id="PTHR38926">
    <property type="entry name" value="F-BOX DOMAIN CONTAINING PROTEIN, EXPRESSED"/>
    <property type="match status" value="1"/>
</dbReference>
<dbReference type="PANTHER" id="PTHR38926:SF5">
    <property type="entry name" value="F-BOX AND LEUCINE-RICH REPEAT PROTEIN 6"/>
    <property type="match status" value="1"/>
</dbReference>
<dbReference type="EMBL" id="JARTCD010000027">
    <property type="protein sequence ID" value="KAJ8657999.1"/>
    <property type="molecule type" value="Genomic_DNA"/>
</dbReference>
<dbReference type="InterPro" id="IPR011990">
    <property type="entry name" value="TPR-like_helical_dom_sf"/>
</dbReference>
<dbReference type="AlphaFoldDB" id="A0AAD7V288"/>
<dbReference type="Proteomes" id="UP001234581">
    <property type="component" value="Unassembled WGS sequence"/>
</dbReference>
<comment type="caution">
    <text evidence="1">The sequence shown here is derived from an EMBL/GenBank/DDBJ whole genome shotgun (WGS) entry which is preliminary data.</text>
</comment>
<sequence length="659" mass="74929">MADSIWHALCKHPTQPVSTEKYATIVDDATTQLHEPIHSILSTLNRRAMALTKLANFESALHDAKAIQQLSPSLALGYIRAADIHSEQGKQQQAIDVCIKGLDVVDANDHGYATLQRAKMDAEQRLDTRIDFISELPLDVANTSLVPMFIDRHLQWDVQCPYLYVSNLWRNCVFQFMDGSEFDILYQGDDLTPVVQLARHLKILEVDEYSKGTWLGDLLRNNDFGSLQQLTIGDVSANCVNHFVSSLKAVSSTLTHLEIEHDGETTLPIGDILVNCPNLVSLEITQPNAAPDISSLPMTTWPKLTTFNMFLCGKNMITCDEIIAIGKRFPSLKRLQVSPCEDMESTRVVLDHYPWMNSLCLITFVVGSCMIFLDDGPRCEDVGITRLDLITYCRENGPWKRVIHILQQHQKTLESIDFDVATSNEPREIYSIEYARLKKLRLCKSGWWIPHNAPMLEELEISWSCSLGSESTMPDAIPLPPTLKKLELRLYPGNNDTEKAPLERCIHQYAHHPQLKELVIAFDMSKDIDNVLDAIHHLGHLECLSIECAGNWDTIHMQRFFDGLGKGCPRLSSLVISCRHVPEMYPMNALKRLEHLEEFGVSIKNTHDDDGFWHAIQTFSQLKRIHVYPGNGTNMDHLRRLHEQRPDLKIVVNKRLTFR</sequence>
<evidence type="ECO:0000313" key="1">
    <source>
        <dbReference type="EMBL" id="KAJ8657999.1"/>
    </source>
</evidence>
<dbReference type="RefSeq" id="XP_058342912.1">
    <property type="nucleotide sequence ID" value="XM_058486300.1"/>
</dbReference>
<name>A0AAD7V288_9FUNG</name>
<evidence type="ECO:0000313" key="2">
    <source>
        <dbReference type="Proteomes" id="UP001234581"/>
    </source>
</evidence>
<dbReference type="GeneID" id="83213681"/>
<dbReference type="Gene3D" id="1.25.40.10">
    <property type="entry name" value="Tetratricopeptide repeat domain"/>
    <property type="match status" value="1"/>
</dbReference>
<dbReference type="SUPFAM" id="SSF52058">
    <property type="entry name" value="L domain-like"/>
    <property type="match status" value="1"/>
</dbReference>
<dbReference type="SUPFAM" id="SSF48452">
    <property type="entry name" value="TPR-like"/>
    <property type="match status" value="1"/>
</dbReference>
<reference evidence="1 2" key="1">
    <citation type="submission" date="2023-03" db="EMBL/GenBank/DDBJ databases">
        <title>Genome sequence of Lichtheimia ornata CBS 291.66.</title>
        <authorList>
            <person name="Mohabir J.T."/>
            <person name="Shea T.P."/>
            <person name="Kurbessoian T."/>
            <person name="Berby B."/>
            <person name="Fontaine J."/>
            <person name="Livny J."/>
            <person name="Gnirke A."/>
            <person name="Stajich J.E."/>
            <person name="Cuomo C.A."/>
        </authorList>
    </citation>
    <scope>NUCLEOTIDE SEQUENCE [LARGE SCALE GENOMIC DNA]</scope>
    <source>
        <strain evidence="1">CBS 291.66</strain>
    </source>
</reference>
<keyword evidence="2" id="KW-1185">Reference proteome</keyword>
<proteinExistence type="predicted"/>
<organism evidence="1 2">
    <name type="scientific">Lichtheimia ornata</name>
    <dbReference type="NCBI Taxonomy" id="688661"/>
    <lineage>
        <taxon>Eukaryota</taxon>
        <taxon>Fungi</taxon>
        <taxon>Fungi incertae sedis</taxon>
        <taxon>Mucoromycota</taxon>
        <taxon>Mucoromycotina</taxon>
        <taxon>Mucoromycetes</taxon>
        <taxon>Mucorales</taxon>
        <taxon>Lichtheimiaceae</taxon>
        <taxon>Lichtheimia</taxon>
    </lineage>
</organism>
<dbReference type="Gene3D" id="3.80.10.10">
    <property type="entry name" value="Ribonuclease Inhibitor"/>
    <property type="match status" value="2"/>
</dbReference>
<protein>
    <submittedName>
        <fullName evidence="1">Uncharacterized protein</fullName>
    </submittedName>
</protein>
<accession>A0AAD7V288</accession>
<dbReference type="InterPro" id="IPR032675">
    <property type="entry name" value="LRR_dom_sf"/>
</dbReference>